<dbReference type="RefSeq" id="WP_390469152.1">
    <property type="nucleotide sequence ID" value="NZ_BAABXL010000001.1"/>
</dbReference>
<comment type="caution">
    <text evidence="3">The sequence shown here is derived from an EMBL/GenBank/DDBJ whole genome shotgun (WGS) entry which is preliminary data.</text>
</comment>
<feature type="signal peptide" evidence="2">
    <location>
        <begin position="1"/>
        <end position="29"/>
    </location>
</feature>
<name>A0ABQ0ATQ2_9FIRM</name>
<accession>A0ABQ0ATQ2</accession>
<sequence length="218" mass="24358">MRKRSLTSLLFAAAVVMAGTQLGSVEAQAKPHHGHGWEDRWDDDDDDDRWDDDDDRWDDDDDDRWDNNGDHCPAAGGAVNVVYFCEEDNTVWANGEIWAAGLINGKGNVNSSELTNIPEGYTLKQVGDFYYDGGSELRVQVVPKEKHGGMVNVVYFCEENNTVWANGEIWAAGLINGKGNVNSSELTTVPEGYKLKEVGDFYYDGGAELRIQVVQWYR</sequence>
<protein>
    <submittedName>
        <fullName evidence="3">Uncharacterized protein</fullName>
    </submittedName>
</protein>
<dbReference type="Proteomes" id="UP001600894">
    <property type="component" value="Unassembled WGS sequence"/>
</dbReference>
<evidence type="ECO:0000313" key="4">
    <source>
        <dbReference type="Proteomes" id="UP001600894"/>
    </source>
</evidence>
<feature type="region of interest" description="Disordered" evidence="1">
    <location>
        <begin position="27"/>
        <end position="47"/>
    </location>
</feature>
<evidence type="ECO:0000313" key="3">
    <source>
        <dbReference type="EMBL" id="GAA6267417.1"/>
    </source>
</evidence>
<organism evidence="3 4">
    <name type="scientific">Enterocloster alcoholdehydrogenati</name>
    <dbReference type="NCBI Taxonomy" id="2547410"/>
    <lineage>
        <taxon>Bacteria</taxon>
        <taxon>Bacillati</taxon>
        <taxon>Bacillota</taxon>
        <taxon>Clostridia</taxon>
        <taxon>Lachnospirales</taxon>
        <taxon>Lachnospiraceae</taxon>
        <taxon>Enterocloster</taxon>
    </lineage>
</organism>
<dbReference type="EMBL" id="BAABXL010000001">
    <property type="protein sequence ID" value="GAA6267417.1"/>
    <property type="molecule type" value="Genomic_DNA"/>
</dbReference>
<evidence type="ECO:0000256" key="1">
    <source>
        <dbReference type="SAM" id="MobiDB-lite"/>
    </source>
</evidence>
<gene>
    <name evidence="3" type="ORF">F130042H8_04770</name>
</gene>
<keyword evidence="4" id="KW-1185">Reference proteome</keyword>
<evidence type="ECO:0000256" key="2">
    <source>
        <dbReference type="SAM" id="SignalP"/>
    </source>
</evidence>
<keyword evidence="2" id="KW-0732">Signal</keyword>
<reference evidence="3 4" key="1">
    <citation type="submission" date="2024-04" db="EMBL/GenBank/DDBJ databases">
        <title>Defined microbial consortia suppress multidrug-resistant proinflammatory Enterobacteriaceae via ecological control.</title>
        <authorList>
            <person name="Furuichi M."/>
            <person name="Kawaguchi T."/>
            <person name="Pust M."/>
            <person name="Yasuma K."/>
            <person name="Plichta D."/>
            <person name="Hasegawa N."/>
            <person name="Ohya T."/>
            <person name="Bhattarai S."/>
            <person name="Sasajima S."/>
            <person name="Aoto Y."/>
            <person name="Tuganbaev T."/>
            <person name="Yaginuma M."/>
            <person name="Ueda M."/>
            <person name="Okahashi N."/>
            <person name="Amafuji K."/>
            <person name="Kiridooshi Y."/>
            <person name="Sugita K."/>
            <person name="Strazar M."/>
            <person name="Skelly A."/>
            <person name="Suda W."/>
            <person name="Hattori M."/>
            <person name="Nakamoto N."/>
            <person name="Caballero S."/>
            <person name="Norman J."/>
            <person name="Olle B."/>
            <person name="Tanoue T."/>
            <person name="Arita M."/>
            <person name="Bucci V."/>
            <person name="Atarashi K."/>
            <person name="Xavier R."/>
            <person name="Honda K."/>
        </authorList>
    </citation>
    <scope>NUCLEOTIDE SEQUENCE [LARGE SCALE GENOMIC DNA]</scope>
    <source>
        <strain evidence="4">f13</strain>
    </source>
</reference>
<proteinExistence type="predicted"/>
<feature type="chain" id="PRO_5045755340" evidence="2">
    <location>
        <begin position="30"/>
        <end position="218"/>
    </location>
</feature>